<dbReference type="Proteomes" id="UP000029553">
    <property type="component" value="Unassembled WGS sequence"/>
</dbReference>
<feature type="region of interest" description="Disordered" evidence="1">
    <location>
        <begin position="14"/>
        <end position="43"/>
    </location>
</feature>
<organism evidence="2 3">
    <name type="scientific">Comamonas testosteroni</name>
    <name type="common">Pseudomonas testosteroni</name>
    <dbReference type="NCBI Taxonomy" id="285"/>
    <lineage>
        <taxon>Bacteria</taxon>
        <taxon>Pseudomonadati</taxon>
        <taxon>Pseudomonadota</taxon>
        <taxon>Betaproteobacteria</taxon>
        <taxon>Burkholderiales</taxon>
        <taxon>Comamonadaceae</taxon>
        <taxon>Comamonas</taxon>
    </lineage>
</organism>
<evidence type="ECO:0000313" key="2">
    <source>
        <dbReference type="EMBL" id="KGH30269.1"/>
    </source>
</evidence>
<reference evidence="2 3" key="1">
    <citation type="submission" date="2013-09" db="EMBL/GenBank/DDBJ databases">
        <title>High correlation between genotypes and phenotypes of environmental bacteria Comamonas testosteroni strains.</title>
        <authorList>
            <person name="Liu L."/>
            <person name="Zhu W."/>
            <person name="Xia X."/>
            <person name="Xu B."/>
            <person name="Luo M."/>
            <person name="Wang G."/>
        </authorList>
    </citation>
    <scope>NUCLEOTIDE SEQUENCE [LARGE SCALE GENOMIC DNA]</scope>
    <source>
        <strain evidence="2 3">JL40</strain>
    </source>
</reference>
<sequence length="43" mass="4597">MVLSAMKVEFKTGVLQARGSEQAPPRSEAAVPLRGKRRSRSGG</sequence>
<gene>
    <name evidence="2" type="ORF">P353_11710</name>
</gene>
<dbReference type="EMBL" id="AWOR01000045">
    <property type="protein sequence ID" value="KGH30269.1"/>
    <property type="molecule type" value="Genomic_DNA"/>
</dbReference>
<dbReference type="AlphaFoldDB" id="A0A096FK02"/>
<name>A0A096FK02_COMTE</name>
<protein>
    <submittedName>
        <fullName evidence="2">Uncharacterized protein</fullName>
    </submittedName>
</protein>
<evidence type="ECO:0000256" key="1">
    <source>
        <dbReference type="SAM" id="MobiDB-lite"/>
    </source>
</evidence>
<accession>A0A096FK02</accession>
<feature type="compositionally biased region" description="Basic residues" evidence="1">
    <location>
        <begin position="34"/>
        <end position="43"/>
    </location>
</feature>
<comment type="caution">
    <text evidence="2">The sequence shown here is derived from an EMBL/GenBank/DDBJ whole genome shotgun (WGS) entry which is preliminary data.</text>
</comment>
<evidence type="ECO:0000313" key="3">
    <source>
        <dbReference type="Proteomes" id="UP000029553"/>
    </source>
</evidence>
<proteinExistence type="predicted"/>